<dbReference type="EMBL" id="JADOUA010000001">
    <property type="protein sequence ID" value="MBG6091841.1"/>
    <property type="molecule type" value="Genomic_DNA"/>
</dbReference>
<accession>A0A931DQB8</accession>
<sequence length="132" mass="14979">MHFGRDLELERAGTAVRSLELGGHDDDHGRSRARVYLCRNGDVTLYCTDSGWAVRMQIGEMVTEWRRWTTVAAADVPRLAAETGETVDVLDAVRASVGTVDDDAAHKIEGRFSAWLRERDIPYTFRQFDEYD</sequence>
<dbReference type="AlphaFoldDB" id="A0A931DQB8"/>
<evidence type="ECO:0000313" key="2">
    <source>
        <dbReference type="Proteomes" id="UP000614047"/>
    </source>
</evidence>
<protein>
    <submittedName>
        <fullName evidence="1">Uncharacterized protein</fullName>
    </submittedName>
</protein>
<proteinExistence type="predicted"/>
<gene>
    <name evidence="1" type="ORF">IW256_005954</name>
</gene>
<organism evidence="1 2">
    <name type="scientific">Actinomadura viridis</name>
    <dbReference type="NCBI Taxonomy" id="58110"/>
    <lineage>
        <taxon>Bacteria</taxon>
        <taxon>Bacillati</taxon>
        <taxon>Actinomycetota</taxon>
        <taxon>Actinomycetes</taxon>
        <taxon>Streptosporangiales</taxon>
        <taxon>Thermomonosporaceae</taxon>
        <taxon>Actinomadura</taxon>
    </lineage>
</organism>
<comment type="caution">
    <text evidence="1">The sequence shown here is derived from an EMBL/GenBank/DDBJ whole genome shotgun (WGS) entry which is preliminary data.</text>
</comment>
<dbReference type="RefSeq" id="WP_197014108.1">
    <property type="nucleotide sequence ID" value="NZ_BAABES010000002.1"/>
</dbReference>
<dbReference type="Proteomes" id="UP000614047">
    <property type="component" value="Unassembled WGS sequence"/>
</dbReference>
<name>A0A931DQB8_9ACTN</name>
<reference evidence="1" key="1">
    <citation type="submission" date="2020-11" db="EMBL/GenBank/DDBJ databases">
        <title>Sequencing the genomes of 1000 actinobacteria strains.</title>
        <authorList>
            <person name="Klenk H.-P."/>
        </authorList>
    </citation>
    <scope>NUCLEOTIDE SEQUENCE</scope>
    <source>
        <strain evidence="1">DSM 43175</strain>
    </source>
</reference>
<evidence type="ECO:0000313" key="1">
    <source>
        <dbReference type="EMBL" id="MBG6091841.1"/>
    </source>
</evidence>
<keyword evidence="2" id="KW-1185">Reference proteome</keyword>